<dbReference type="AlphaFoldDB" id="A0A7W8AQU5"/>
<dbReference type="Proteomes" id="UP000549009">
    <property type="component" value="Unassembled WGS sequence"/>
</dbReference>
<gene>
    <name evidence="1" type="ORF">FHS40_002017</name>
</gene>
<evidence type="ECO:0000313" key="2">
    <source>
        <dbReference type="Proteomes" id="UP000549009"/>
    </source>
</evidence>
<name>A0A7W8AQU5_STRST</name>
<reference evidence="1 2" key="1">
    <citation type="submission" date="2020-08" db="EMBL/GenBank/DDBJ databases">
        <title>Genomic Encyclopedia of Type Strains, Phase III (KMG-III): the genomes of soil and plant-associated and newly described type strains.</title>
        <authorList>
            <person name="Whitman W."/>
        </authorList>
    </citation>
    <scope>NUCLEOTIDE SEQUENCE [LARGE SCALE GENOMIC DNA]</scope>
    <source>
        <strain evidence="1 2">CECT 3146</strain>
    </source>
</reference>
<evidence type="ECO:0000313" key="1">
    <source>
        <dbReference type="EMBL" id="MBB5102964.1"/>
    </source>
</evidence>
<organism evidence="1 2">
    <name type="scientific">Streptomyces spectabilis</name>
    <dbReference type="NCBI Taxonomy" id="68270"/>
    <lineage>
        <taxon>Bacteria</taxon>
        <taxon>Bacillati</taxon>
        <taxon>Actinomycetota</taxon>
        <taxon>Actinomycetes</taxon>
        <taxon>Kitasatosporales</taxon>
        <taxon>Streptomycetaceae</taxon>
        <taxon>Streptomyces</taxon>
    </lineage>
</organism>
<comment type="caution">
    <text evidence="1">The sequence shown here is derived from an EMBL/GenBank/DDBJ whole genome shotgun (WGS) entry which is preliminary data.</text>
</comment>
<sequence>MAKQPEGHCRCGKRDKSDRAARWLGPVYALYRIVRDHWPF</sequence>
<protein>
    <submittedName>
        <fullName evidence="1">Uncharacterized protein</fullName>
    </submittedName>
</protein>
<dbReference type="EMBL" id="JACHJD010000003">
    <property type="protein sequence ID" value="MBB5102964.1"/>
    <property type="molecule type" value="Genomic_DNA"/>
</dbReference>
<accession>A0A7W8AQU5</accession>
<keyword evidence="2" id="KW-1185">Reference proteome</keyword>
<proteinExistence type="predicted"/>